<protein>
    <recommendedName>
        <fullName evidence="4">Methane oxygenase PmoA</fullName>
    </recommendedName>
</protein>
<dbReference type="OrthoDB" id="242279at2"/>
<sequence precursor="true">MNRCFSNFLACLSFFSATAVLSLPAAAEAPKPQKSETMQIKASADPEGWMIYDGDTLVAGYRVESNGKPIVYPVMGPSGQEMVRRFPIDDAMETEKKDHQHHRSMWLTHGEVNGFDFWADEKNEGDTVHRKGTATMTPDGVAVIVTENDWISPEGKRVMSDTRRVAFFKADGRRLIDYSIVFRATDGDVNFGDTKEGTFGIRVAGTMKVDAKLGGVITSANGLHDAEAWGKKAAWVDYSGPVNGKTAGVTIHDHPRNYGFPCAWHVRTYGLFAANPFGVSHFTGGPHTGGVDLKAGDEMQLSYRVVLHDGGLDLETAKADQEKFASEPVPSVQ</sequence>
<dbReference type="EMBL" id="SJPX01000005">
    <property type="protein sequence ID" value="TWU47958.1"/>
    <property type="molecule type" value="Genomic_DNA"/>
</dbReference>
<feature type="signal peptide" evidence="1">
    <location>
        <begin position="1"/>
        <end position="19"/>
    </location>
</feature>
<accession>A0A5C6EGM3</accession>
<feature type="chain" id="PRO_5022660774" description="Methane oxygenase PmoA" evidence="1">
    <location>
        <begin position="20"/>
        <end position="333"/>
    </location>
</feature>
<dbReference type="RefSeq" id="WP_146536395.1">
    <property type="nucleotide sequence ID" value="NZ_SJPX01000005.1"/>
</dbReference>
<evidence type="ECO:0008006" key="4">
    <source>
        <dbReference type="Google" id="ProtNLM"/>
    </source>
</evidence>
<keyword evidence="1" id="KW-0732">Signal</keyword>
<dbReference type="Proteomes" id="UP000317977">
    <property type="component" value="Unassembled WGS sequence"/>
</dbReference>
<evidence type="ECO:0000256" key="1">
    <source>
        <dbReference type="SAM" id="SignalP"/>
    </source>
</evidence>
<dbReference type="AlphaFoldDB" id="A0A5C6EGM3"/>
<organism evidence="2 3">
    <name type="scientific">Rubripirellula reticaptiva</name>
    <dbReference type="NCBI Taxonomy" id="2528013"/>
    <lineage>
        <taxon>Bacteria</taxon>
        <taxon>Pseudomonadati</taxon>
        <taxon>Planctomycetota</taxon>
        <taxon>Planctomycetia</taxon>
        <taxon>Pirellulales</taxon>
        <taxon>Pirellulaceae</taxon>
        <taxon>Rubripirellula</taxon>
    </lineage>
</organism>
<evidence type="ECO:0000313" key="2">
    <source>
        <dbReference type="EMBL" id="TWU47958.1"/>
    </source>
</evidence>
<gene>
    <name evidence="2" type="ORF">Poly59_48020</name>
</gene>
<dbReference type="Pfam" id="PF14100">
    <property type="entry name" value="DUF6807"/>
    <property type="match status" value="1"/>
</dbReference>
<name>A0A5C6EGM3_9BACT</name>
<comment type="caution">
    <text evidence="2">The sequence shown here is derived from an EMBL/GenBank/DDBJ whole genome shotgun (WGS) entry which is preliminary data.</text>
</comment>
<dbReference type="InterPro" id="IPR029475">
    <property type="entry name" value="DUF6807"/>
</dbReference>
<evidence type="ECO:0000313" key="3">
    <source>
        <dbReference type="Proteomes" id="UP000317977"/>
    </source>
</evidence>
<proteinExistence type="predicted"/>
<keyword evidence="3" id="KW-1185">Reference proteome</keyword>
<reference evidence="2 3" key="1">
    <citation type="submission" date="2019-02" db="EMBL/GenBank/DDBJ databases">
        <title>Deep-cultivation of Planctomycetes and their phenomic and genomic characterization uncovers novel biology.</title>
        <authorList>
            <person name="Wiegand S."/>
            <person name="Jogler M."/>
            <person name="Boedeker C."/>
            <person name="Pinto D."/>
            <person name="Vollmers J."/>
            <person name="Rivas-Marin E."/>
            <person name="Kohn T."/>
            <person name="Peeters S.H."/>
            <person name="Heuer A."/>
            <person name="Rast P."/>
            <person name="Oberbeckmann S."/>
            <person name="Bunk B."/>
            <person name="Jeske O."/>
            <person name="Meyerdierks A."/>
            <person name="Storesund J.E."/>
            <person name="Kallscheuer N."/>
            <person name="Luecker S."/>
            <person name="Lage O.M."/>
            <person name="Pohl T."/>
            <person name="Merkel B.J."/>
            <person name="Hornburger P."/>
            <person name="Mueller R.-W."/>
            <person name="Bruemmer F."/>
            <person name="Labrenz M."/>
            <person name="Spormann A.M."/>
            <person name="Op Den Camp H."/>
            <person name="Overmann J."/>
            <person name="Amann R."/>
            <person name="Jetten M.S.M."/>
            <person name="Mascher T."/>
            <person name="Medema M.H."/>
            <person name="Devos D.P."/>
            <person name="Kaster A.-K."/>
            <person name="Ovreas L."/>
            <person name="Rohde M."/>
            <person name="Galperin M.Y."/>
            <person name="Jogler C."/>
        </authorList>
    </citation>
    <scope>NUCLEOTIDE SEQUENCE [LARGE SCALE GENOMIC DNA]</scope>
    <source>
        <strain evidence="2 3">Poly59</strain>
    </source>
</reference>